<dbReference type="PANTHER" id="PTHR47506:SF7">
    <property type="entry name" value="TRANSCRIPTIONAL REGULATORY PROTEIN"/>
    <property type="match status" value="1"/>
</dbReference>
<evidence type="ECO:0000259" key="5">
    <source>
        <dbReference type="PROSITE" id="PS50977"/>
    </source>
</evidence>
<dbReference type="PRINTS" id="PR00455">
    <property type="entry name" value="HTHTETR"/>
</dbReference>
<dbReference type="Gene3D" id="1.10.357.10">
    <property type="entry name" value="Tetracycline Repressor, domain 2"/>
    <property type="match status" value="1"/>
</dbReference>
<feature type="DNA-binding region" description="H-T-H motif" evidence="4">
    <location>
        <begin position="32"/>
        <end position="51"/>
    </location>
</feature>
<sequence>MGWTTEQKNTSREKIISSAAELFTKQGFDNVAINDVMKHAGLTRGAFYNHFNSKSELYAEAILTAAKLAKRHTLEQSGFKLADIIETYLSDKHRQGEFSCPLAFLTTDIHQRDDNVRSTYTRVLKGFIDNIHELNGDEKALSEKDAMKKAVLMIGGLAIARAVNEDDFAERLLNACREGVNA</sequence>
<organism evidence="6 7">
    <name type="scientific">Neptuniibacter pectenicola</name>
    <dbReference type="NCBI Taxonomy" id="1806669"/>
    <lineage>
        <taxon>Bacteria</taxon>
        <taxon>Pseudomonadati</taxon>
        <taxon>Pseudomonadota</taxon>
        <taxon>Gammaproteobacteria</taxon>
        <taxon>Oceanospirillales</taxon>
        <taxon>Oceanospirillaceae</taxon>
        <taxon>Neptuniibacter</taxon>
    </lineage>
</organism>
<evidence type="ECO:0000313" key="7">
    <source>
        <dbReference type="Proteomes" id="UP001449225"/>
    </source>
</evidence>
<keyword evidence="1" id="KW-0805">Transcription regulation</keyword>
<dbReference type="InterPro" id="IPR001647">
    <property type="entry name" value="HTH_TetR"/>
</dbReference>
<evidence type="ECO:0000256" key="1">
    <source>
        <dbReference type="ARBA" id="ARBA00023015"/>
    </source>
</evidence>
<dbReference type="SUPFAM" id="SSF46689">
    <property type="entry name" value="Homeodomain-like"/>
    <property type="match status" value="1"/>
</dbReference>
<name>A0ABU9TU74_9GAMM</name>
<dbReference type="InterPro" id="IPR036271">
    <property type="entry name" value="Tet_transcr_reg_TetR-rel_C_sf"/>
</dbReference>
<evidence type="ECO:0000313" key="6">
    <source>
        <dbReference type="EMBL" id="MEM5537272.1"/>
    </source>
</evidence>
<evidence type="ECO:0000256" key="3">
    <source>
        <dbReference type="ARBA" id="ARBA00023163"/>
    </source>
</evidence>
<keyword evidence="2 4" id="KW-0238">DNA-binding</keyword>
<reference evidence="6 7" key="1">
    <citation type="submission" date="2024-03" db="EMBL/GenBank/DDBJ databases">
        <title>Community enrichment and isolation of bacterial strains for fucoidan degradation.</title>
        <authorList>
            <person name="Sichert A."/>
        </authorList>
    </citation>
    <scope>NUCLEOTIDE SEQUENCE [LARGE SCALE GENOMIC DNA]</scope>
    <source>
        <strain evidence="6 7">AS76</strain>
    </source>
</reference>
<feature type="domain" description="HTH tetR-type" evidence="5">
    <location>
        <begin position="9"/>
        <end position="69"/>
    </location>
</feature>
<dbReference type="EMBL" id="JBBMRA010000012">
    <property type="protein sequence ID" value="MEM5537272.1"/>
    <property type="molecule type" value="Genomic_DNA"/>
</dbReference>
<evidence type="ECO:0000256" key="2">
    <source>
        <dbReference type="ARBA" id="ARBA00023125"/>
    </source>
</evidence>
<keyword evidence="3" id="KW-0804">Transcription</keyword>
<dbReference type="InterPro" id="IPR009057">
    <property type="entry name" value="Homeodomain-like_sf"/>
</dbReference>
<dbReference type="PROSITE" id="PS50977">
    <property type="entry name" value="HTH_TETR_2"/>
    <property type="match status" value="1"/>
</dbReference>
<gene>
    <name evidence="6" type="ORF">WNY58_12825</name>
</gene>
<dbReference type="Proteomes" id="UP001449225">
    <property type="component" value="Unassembled WGS sequence"/>
</dbReference>
<protein>
    <submittedName>
        <fullName evidence="6">TetR/AcrR family transcriptional regulator</fullName>
    </submittedName>
</protein>
<proteinExistence type="predicted"/>
<evidence type="ECO:0000256" key="4">
    <source>
        <dbReference type="PROSITE-ProRule" id="PRU00335"/>
    </source>
</evidence>
<accession>A0ABU9TU74</accession>
<dbReference type="SUPFAM" id="SSF48498">
    <property type="entry name" value="Tetracyclin repressor-like, C-terminal domain"/>
    <property type="match status" value="1"/>
</dbReference>
<dbReference type="PANTHER" id="PTHR47506">
    <property type="entry name" value="TRANSCRIPTIONAL REGULATORY PROTEIN"/>
    <property type="match status" value="1"/>
</dbReference>
<dbReference type="Gene3D" id="1.10.10.60">
    <property type="entry name" value="Homeodomain-like"/>
    <property type="match status" value="1"/>
</dbReference>
<keyword evidence="7" id="KW-1185">Reference proteome</keyword>
<comment type="caution">
    <text evidence="6">The sequence shown here is derived from an EMBL/GenBank/DDBJ whole genome shotgun (WGS) entry which is preliminary data.</text>
</comment>
<dbReference type="RefSeq" id="WP_342854721.1">
    <property type="nucleotide sequence ID" value="NZ_JBBMRA010000012.1"/>
</dbReference>
<dbReference type="Pfam" id="PF00440">
    <property type="entry name" value="TetR_N"/>
    <property type="match status" value="1"/>
</dbReference>